<feature type="region of interest" description="Disordered" evidence="1">
    <location>
        <begin position="14"/>
        <end position="51"/>
    </location>
</feature>
<feature type="region of interest" description="Disordered" evidence="1">
    <location>
        <begin position="1119"/>
        <end position="1139"/>
    </location>
</feature>
<feature type="region of interest" description="Disordered" evidence="1">
    <location>
        <begin position="2167"/>
        <end position="2242"/>
    </location>
</feature>
<gene>
    <name evidence="2" type="ORF">TREES_T100000262</name>
</gene>
<reference evidence="3" key="2">
    <citation type="journal article" date="2013" name="Nat. Commun.">
        <title>Genome of the Chinese tree shrew.</title>
        <authorList>
            <person name="Fan Y."/>
            <person name="Huang Z.Y."/>
            <person name="Cao C.C."/>
            <person name="Chen C.S."/>
            <person name="Chen Y.X."/>
            <person name="Fan D.D."/>
            <person name="He J."/>
            <person name="Hou H.L."/>
            <person name="Hu L."/>
            <person name="Hu X.T."/>
            <person name="Jiang X.T."/>
            <person name="Lai R."/>
            <person name="Lang Y.S."/>
            <person name="Liang B."/>
            <person name="Liao S.G."/>
            <person name="Mu D."/>
            <person name="Ma Y.Y."/>
            <person name="Niu Y.Y."/>
            <person name="Sun X.Q."/>
            <person name="Xia J.Q."/>
            <person name="Xiao J."/>
            <person name="Xiong Z.Q."/>
            <person name="Xu L."/>
            <person name="Yang L."/>
            <person name="Zhang Y."/>
            <person name="Zhao W."/>
            <person name="Zhao X.D."/>
            <person name="Zheng Y.T."/>
            <person name="Zhou J.M."/>
            <person name="Zhu Y.B."/>
            <person name="Zhang G.J."/>
            <person name="Wang J."/>
            <person name="Yao Y.G."/>
        </authorList>
    </citation>
    <scope>NUCLEOTIDE SEQUENCE [LARGE SCALE GENOMIC DNA]</scope>
</reference>
<evidence type="ECO:0000256" key="1">
    <source>
        <dbReference type="SAM" id="MobiDB-lite"/>
    </source>
</evidence>
<dbReference type="PANTHER" id="PTHR21639">
    <property type="entry name" value="DBF4-TYPE ZINC FINGER-CONTAINING PROTEIN 2"/>
    <property type="match status" value="1"/>
</dbReference>
<dbReference type="STRING" id="246437.L9L7B2"/>
<organism evidence="2 3">
    <name type="scientific">Tupaia chinensis</name>
    <name type="common">Chinese tree shrew</name>
    <name type="synonym">Tupaia belangeri chinensis</name>
    <dbReference type="NCBI Taxonomy" id="246437"/>
    <lineage>
        <taxon>Eukaryota</taxon>
        <taxon>Metazoa</taxon>
        <taxon>Chordata</taxon>
        <taxon>Craniata</taxon>
        <taxon>Vertebrata</taxon>
        <taxon>Euteleostomi</taxon>
        <taxon>Mammalia</taxon>
        <taxon>Eutheria</taxon>
        <taxon>Euarchontoglires</taxon>
        <taxon>Scandentia</taxon>
        <taxon>Tupaiidae</taxon>
        <taxon>Tupaia</taxon>
    </lineage>
</organism>
<reference evidence="3" key="1">
    <citation type="submission" date="2012-07" db="EMBL/GenBank/DDBJ databases">
        <title>Genome of the Chinese tree shrew, a rising model animal genetically related to primates.</title>
        <authorList>
            <person name="Zhang G."/>
            <person name="Fan Y."/>
            <person name="Yao Y."/>
            <person name="Huang Z."/>
        </authorList>
    </citation>
    <scope>NUCLEOTIDE SEQUENCE [LARGE SCALE GENOMIC DNA]</scope>
</reference>
<keyword evidence="3" id="KW-1185">Reference proteome</keyword>
<evidence type="ECO:0000313" key="2">
    <source>
        <dbReference type="EMBL" id="ELW70808.1"/>
    </source>
</evidence>
<dbReference type="GO" id="GO:0071514">
    <property type="term" value="P:genomic imprinting"/>
    <property type="evidence" value="ECO:0007669"/>
    <property type="project" value="TreeGrafter"/>
</dbReference>
<feature type="compositionally biased region" description="Basic residues" evidence="1">
    <location>
        <begin position="2223"/>
        <end position="2239"/>
    </location>
</feature>
<sequence>MYCGTTPIIIKKAAAAGAAAGGETPSTSAEPVEDVQPTSSKSQESTMELSVRPSVIQKLEKGQQQPLEFVPKTGSGMKKSNPVDIGQATNNGKNLMRPPVIYSAPASCLSESSYDRSVITNATKLLLGAHLDSVSKCDPNKVDRHFEQLDRVSRNPVPSSYLETSSVSYQKPKESNGKVCKSNRKGIKSQGKPLSSDFTFHELRGTEGSFGVESPSESAVNSVVKLNKTNLCPNKVIFKDVIPKHQEESFSDVDYTQEENNLVFNKSAFLKQKCSVNSEMRFDYGSYQSALNLPQESVQDLSPWKEEQIDQENKNYGSRGSQMIFDPSSSFLSLIDQSTVTTKESNFSAEVCADLQFKNNKSCTSEISSDYDDSLQLGTNQSQVIVKETGLRNAMRISLVDQSYESSSSEMNFDCDDSLQSTSDYLQQPAKEVNFHREVHIDLVDKNYGSSSSEVSAESVFPLQSVIDQFPVTVPETKLQNKVHIVFNDKNCGSNCSETSSDCDVSLQSVVDRPQLTVTERNQKEGCVHLKDNHKFLSTDLDSEVSLETMAEEPVRAVEINLMREKNGDLDMNCESHAPEMGFHADGQLVAGQSQEGIKEVNSQKEDTDLESKSVQSIISNLSFDSHASLYPSANDQLQGALDEANLNALNVDMEVNSYEYSSSELTFDSDPVASVIQLNVERMKEHNLEESCESSGSEITFDSDILACSAIDLENKSNESCVSEITFDSDITLHSESDQPELVVNEISIQKEKYIHLERKNDESTGSKVNLDSFAPLHSVTKLPDVAVKKLHPQKEEQVYLENKEKQPGDPEVSLNYDIIFQSVTEYSEVPVKETNLQKEKHLHLENKGNKLSASETSLHSDIPLQESVTKKPKVVIDERQLQKEKHTEFQSKRTEFSDSEINLSPAVPHYSVTNPQVAVKKTNRKKKRIQKNKTEKVSDVLPQSMTEQPQVAVLKEDHVDPESEINLYIDSTLHSVTDQPLLCPVKEEYVDLEDKNSETRDSEMRFDSDGALQSLPGQLQKTVKKTNLWEEKGIDLEGKIEEPNGSKLVHDGDISLHLVANLSKVAMKQINFENEDNMSLEIKNSQYSCPEMSLNSDFLAQSIADRPQITILEHEHMEQEGKDSESYGSEISFDSDDPLQSVADQLRETVKEISLWKDEDVYMEDKRDEAQGFEILYDSDVLLESEASQTEEVDKETSLWKEHVVLEDNIGEHSDSKINFNSQGPHQCVTNKIQEAKEHVCLDDKGYEHKDPKIIYVSDLPIQSVIEQPQILEEERASLGDKSSDPCSPEISFDSKGFFQSAGEQFQQSVKEINLWKEDHIYLEDKSYKLGDFEVSYDSDVAVQFMPNQPAVSVKEINLHERNHDDLGNKNYKSCGSKTKCVSGIHLRSEVDQSQVAYKETKLQKEEPLNMEEKTNESSDSEMVCDSHVPFQIVVNQFQMPVKEINLPKMVLVDPMTSDSDCEVISDSDLPLQLVTDPSQITVKDINCLNAEGIDVEEKSYDSCGSEVRYVFEAPLQSVTNQLKETFKIINRKKDYIILGDSSCQSCGPEINFNVDASNQTMTYQSQEPVEEMVKYISSEDKSCESNNFEGNFNLEGPSQSVTLQLPEANNKVDLRNDLKNVGLKDKSCESNVSAVGCDPSSESVTDKEQLFMLNHTALEGRICEPCVSHMNTHYDLSLHSGIHQPQGTVTKMDSVKKVSFNLEKKNHDFQSSSVPILDSVRNLEKAKEVIEDNPDEPVLEALPNVPPSFVGKTWSQIMIEDDMKINALVKEFREGRFHCYFDDDRETGDISLNEEKKNTWADRNWDIASIQAVSDHGDIAGGISDTDNFSVALNHPPLHPPAERFPKQKWHVSSCEVAKVSHGAHTKFINFSVMKRRMVSQEEGSPKRKHLRLQSNRKTKKVKSGTVEFPVSCTKMLRTVQPKDLFRVLSSLNIKLKDGESFHFSKMKPRSGGNNTHRLIYKCKKNAFNNYHPLIKQIVIKPPLNVIVPESVRRNRVRIRLNKSIQNSSEGDDAANGQSSASAPFRTVPARYRFNSFYGTGGSAVHPEKPAVLSVSEVPKKSNFRLTLLTRDVAKMSPKSVRNKFVESKGKEKIQGKKVTTNNKPRFPQEVYKPVILRQKNRIASEESIWIRTKPNDIIRKYISKYSVFLRHRYQSRSAFIGMHRKKKSVVSKPKKAKKPAKTLLQSSVPPAGAEEQLKAVASPPPKQPERPSSSDAGRKKNGNTKCPSKKKKPIRPVREYALRSLSYIPHSDRIMTRLANKLRSSSEAK</sequence>
<evidence type="ECO:0000313" key="3">
    <source>
        <dbReference type="Proteomes" id="UP000011518"/>
    </source>
</evidence>
<dbReference type="InParanoid" id="L9L7B2"/>
<dbReference type="EMBL" id="KB320483">
    <property type="protein sequence ID" value="ELW70808.1"/>
    <property type="molecule type" value="Genomic_DNA"/>
</dbReference>
<feature type="compositionally biased region" description="Polar residues" evidence="1">
    <location>
        <begin position="157"/>
        <end position="169"/>
    </location>
</feature>
<proteinExistence type="predicted"/>
<feature type="region of interest" description="Disordered" evidence="1">
    <location>
        <begin position="157"/>
        <end position="191"/>
    </location>
</feature>
<feature type="region of interest" description="Disordered" evidence="1">
    <location>
        <begin position="918"/>
        <end position="939"/>
    </location>
</feature>
<feature type="compositionally biased region" description="Polar residues" evidence="1">
    <location>
        <begin position="36"/>
        <end position="48"/>
    </location>
</feature>
<feature type="compositionally biased region" description="Basic residues" evidence="1">
    <location>
        <begin position="1890"/>
        <end position="1902"/>
    </location>
</feature>
<dbReference type="PANTHER" id="PTHR21639:SF5">
    <property type="entry name" value="DBF4-TYPE ZINC FINGER-CONTAINING PROTEIN 2"/>
    <property type="match status" value="1"/>
</dbReference>
<dbReference type="Proteomes" id="UP000011518">
    <property type="component" value="Unassembled WGS sequence"/>
</dbReference>
<dbReference type="eggNOG" id="ENOG502RXIX">
    <property type="taxonomic scope" value="Eukaryota"/>
</dbReference>
<feature type="compositionally biased region" description="Basic and acidic residues" evidence="1">
    <location>
        <begin position="2089"/>
        <end position="2098"/>
    </location>
</feature>
<name>L9L7B2_TUPCH</name>
<accession>L9L7B2</accession>
<feature type="region of interest" description="Disordered" evidence="1">
    <location>
        <begin position="1882"/>
        <end position="1902"/>
    </location>
</feature>
<dbReference type="FunCoup" id="L9L7B2">
    <property type="interactions" value="244"/>
</dbReference>
<feature type="compositionally biased region" description="Basic residues" evidence="1">
    <location>
        <begin position="2167"/>
        <end position="2184"/>
    </location>
</feature>
<dbReference type="InterPro" id="IPR038890">
    <property type="entry name" value="ZDBF2"/>
</dbReference>
<feature type="region of interest" description="Disordered" evidence="1">
    <location>
        <begin position="2006"/>
        <end position="2025"/>
    </location>
</feature>
<feature type="region of interest" description="Disordered" evidence="1">
    <location>
        <begin position="2089"/>
        <end position="2108"/>
    </location>
</feature>
<protein>
    <submittedName>
        <fullName evidence="2">DBF4-type zinc finger-containing protein 2</fullName>
    </submittedName>
</protein>
<feature type="compositionally biased region" description="Basic residues" evidence="1">
    <location>
        <begin position="923"/>
        <end position="933"/>
    </location>
</feature>